<dbReference type="Proteomes" id="UP000504604">
    <property type="component" value="Linkage group LG11"/>
</dbReference>
<keyword evidence="2" id="KW-0863">Zinc-finger</keyword>
<reference evidence="8" key="1">
    <citation type="submission" date="2025-08" db="UniProtKB">
        <authorList>
            <consortium name="RefSeq"/>
        </authorList>
    </citation>
    <scope>IDENTIFICATION</scope>
</reference>
<feature type="transmembrane region" description="Helical" evidence="5">
    <location>
        <begin position="211"/>
        <end position="229"/>
    </location>
</feature>
<evidence type="ECO:0000256" key="4">
    <source>
        <dbReference type="SAM" id="MobiDB-lite"/>
    </source>
</evidence>
<keyword evidence="5" id="KW-0472">Membrane</keyword>
<dbReference type="PANTHER" id="PTHR46214:SF42">
    <property type="entry name" value="RING-CH-TYPE DOMAIN-CONTAINING PROTEIN"/>
    <property type="match status" value="1"/>
</dbReference>
<dbReference type="GO" id="GO:0008270">
    <property type="term" value="F:zinc ion binding"/>
    <property type="evidence" value="ECO:0007669"/>
    <property type="project" value="UniProtKB-KW"/>
</dbReference>
<feature type="region of interest" description="Disordered" evidence="4">
    <location>
        <begin position="15"/>
        <end position="35"/>
    </location>
</feature>
<evidence type="ECO:0000313" key="7">
    <source>
        <dbReference type="Proteomes" id="UP000504604"/>
    </source>
</evidence>
<dbReference type="SMART" id="SM00744">
    <property type="entry name" value="RINGv"/>
    <property type="match status" value="1"/>
</dbReference>
<sequence length="235" mass="25096">MATLEMSHIDLECGYRSSGGGRGSGVTSEVEEEEESVCFSDADDGSCHSQFYSTADGDGSYDDYSFACGSEILEDEAMESRRVSSVADPSDSVDLESGEKKAHLGSLERDCRICHLSLVSSSPGSGIAIELGCSCKDDLAAAHKHCAETWFKIKGNKTCEICNSIACNVAGPIDTETIQQASESSTVVAATSSAPPPSISENRTCLNGHRFLNFLLACMVFAFVISWLFHFNIPS</sequence>
<feature type="domain" description="RING-CH-type" evidence="6">
    <location>
        <begin position="103"/>
        <end position="169"/>
    </location>
</feature>
<gene>
    <name evidence="8" type="primary">LOC105174514</name>
</gene>
<dbReference type="InParanoid" id="A0A6I9UAW8"/>
<organism evidence="7 8">
    <name type="scientific">Sesamum indicum</name>
    <name type="common">Oriental sesame</name>
    <name type="synonym">Sesamum orientale</name>
    <dbReference type="NCBI Taxonomy" id="4182"/>
    <lineage>
        <taxon>Eukaryota</taxon>
        <taxon>Viridiplantae</taxon>
        <taxon>Streptophyta</taxon>
        <taxon>Embryophyta</taxon>
        <taxon>Tracheophyta</taxon>
        <taxon>Spermatophyta</taxon>
        <taxon>Magnoliopsida</taxon>
        <taxon>eudicotyledons</taxon>
        <taxon>Gunneridae</taxon>
        <taxon>Pentapetalae</taxon>
        <taxon>asterids</taxon>
        <taxon>lamiids</taxon>
        <taxon>Lamiales</taxon>
        <taxon>Pedaliaceae</taxon>
        <taxon>Sesamum</taxon>
    </lineage>
</organism>
<dbReference type="InterPro" id="IPR011016">
    <property type="entry name" value="Znf_RING-CH"/>
</dbReference>
<dbReference type="GeneID" id="105174514"/>
<dbReference type="KEGG" id="sind:105174514"/>
<dbReference type="Gramene" id="SIN_1011135.t">
    <property type="protein sequence ID" value="SIN_1011135.t"/>
    <property type="gene ID" value="SIN_1011135"/>
</dbReference>
<keyword evidence="1" id="KW-0479">Metal-binding</keyword>
<proteinExistence type="predicted"/>
<dbReference type="OrthoDB" id="1912066at2759"/>
<evidence type="ECO:0000259" key="6">
    <source>
        <dbReference type="PROSITE" id="PS51292"/>
    </source>
</evidence>
<keyword evidence="3" id="KW-0862">Zinc</keyword>
<dbReference type="InterPro" id="IPR013083">
    <property type="entry name" value="Znf_RING/FYVE/PHD"/>
</dbReference>
<evidence type="ECO:0000256" key="5">
    <source>
        <dbReference type="SAM" id="Phobius"/>
    </source>
</evidence>
<keyword evidence="7" id="KW-1185">Reference proteome</keyword>
<evidence type="ECO:0000313" key="8">
    <source>
        <dbReference type="RefSeq" id="XP_011094945.1"/>
    </source>
</evidence>
<protein>
    <submittedName>
        <fullName evidence="8">Uncharacterized protein LOC105174514</fullName>
    </submittedName>
</protein>
<dbReference type="RefSeq" id="XP_011094945.1">
    <property type="nucleotide sequence ID" value="XM_011096643.2"/>
</dbReference>
<keyword evidence="5" id="KW-0812">Transmembrane</keyword>
<feature type="region of interest" description="Disordered" evidence="4">
    <location>
        <begin position="79"/>
        <end position="99"/>
    </location>
</feature>
<dbReference type="SUPFAM" id="SSF57850">
    <property type="entry name" value="RING/U-box"/>
    <property type="match status" value="1"/>
</dbReference>
<keyword evidence="5" id="KW-1133">Transmembrane helix</keyword>
<evidence type="ECO:0000256" key="1">
    <source>
        <dbReference type="ARBA" id="ARBA00022723"/>
    </source>
</evidence>
<dbReference type="Pfam" id="PF12906">
    <property type="entry name" value="RINGv"/>
    <property type="match status" value="1"/>
</dbReference>
<dbReference type="PROSITE" id="PS51292">
    <property type="entry name" value="ZF_RING_CH"/>
    <property type="match status" value="1"/>
</dbReference>
<evidence type="ECO:0000256" key="3">
    <source>
        <dbReference type="ARBA" id="ARBA00022833"/>
    </source>
</evidence>
<dbReference type="AlphaFoldDB" id="A0A6I9UAW8"/>
<evidence type="ECO:0000256" key="2">
    <source>
        <dbReference type="ARBA" id="ARBA00022771"/>
    </source>
</evidence>
<accession>A0A6I9UAW8</accession>
<name>A0A6I9UAW8_SESIN</name>
<dbReference type="PANTHER" id="PTHR46214">
    <property type="entry name" value="ZINC FINGER, RING-CH-TYPE"/>
    <property type="match status" value="1"/>
</dbReference>
<dbReference type="Gene3D" id="3.30.40.10">
    <property type="entry name" value="Zinc/RING finger domain, C3HC4 (zinc finger)"/>
    <property type="match status" value="1"/>
</dbReference>